<dbReference type="Proteomes" id="UP000676310">
    <property type="component" value="Unassembled WGS sequence"/>
</dbReference>
<keyword evidence="3" id="KW-1185">Reference proteome</keyword>
<dbReference type="GeneID" id="67011692"/>
<organism evidence="2 3">
    <name type="scientific">Alternaria atra</name>
    <dbReference type="NCBI Taxonomy" id="119953"/>
    <lineage>
        <taxon>Eukaryota</taxon>
        <taxon>Fungi</taxon>
        <taxon>Dikarya</taxon>
        <taxon>Ascomycota</taxon>
        <taxon>Pezizomycotina</taxon>
        <taxon>Dothideomycetes</taxon>
        <taxon>Pleosporomycetidae</taxon>
        <taxon>Pleosporales</taxon>
        <taxon>Pleosporineae</taxon>
        <taxon>Pleosporaceae</taxon>
        <taxon>Alternaria</taxon>
        <taxon>Alternaria sect. Ulocladioides</taxon>
    </lineage>
</organism>
<name>A0A8J2NBF5_9PLEO</name>
<feature type="region of interest" description="Disordered" evidence="1">
    <location>
        <begin position="236"/>
        <end position="256"/>
    </location>
</feature>
<reference evidence="2" key="1">
    <citation type="submission" date="2021-05" db="EMBL/GenBank/DDBJ databases">
        <authorList>
            <person name="Stam R."/>
        </authorList>
    </citation>
    <scope>NUCLEOTIDE SEQUENCE</scope>
    <source>
        <strain evidence="2">CS162</strain>
    </source>
</reference>
<gene>
    <name evidence="2" type="ORF">ALTATR162_LOCUS11421</name>
</gene>
<sequence>MLGDGKTKLTAASPNDITFVTARARDKDVSFKPEGDGDVTIGEVVVVNVNVEVRVPCETTLELGKDTDAVVSVWMLKVPLDDVKLLAKELESTVEVVVVTEINSAEEVVEFLLIEDEEFVLRNSVGKPIEVLGTSMLVKDVLKDSNDGVELEVRTEVCEEVDGTESDRVKSVGSVIEELSTLLVRTGFRLVGVKLLDKMPEVVTSDEVRLLDDVTEELPILLVRLRLAPSRLEVLDDTPTERDDPGEGFGSDTVKPSLRVGESTEELPTIVVPVETVVKPSDRLAINVVGALEVNSRLDSRIGCEDMPPDILKGRFGFRLDRLLDRTTDERLVLEGVENVEGKRKVDSLVTVVESPLLIVTTVVDTKYDGYGLCGWLIGRRKLDVSDDVGPNRGRLTDDKANEEGKGLLPETLVPTDDRSVEPEVSDDVNVVSDPGVEGPGIDSALVVDVCVDDTVAAPEEDVTVIDNEETRGVVSAVWVTRVLKRLGGAMLLSHSVVPLMTEK</sequence>
<dbReference type="RefSeq" id="XP_043174998.1">
    <property type="nucleotide sequence ID" value="XM_043319063.1"/>
</dbReference>
<comment type="caution">
    <text evidence="2">The sequence shown here is derived from an EMBL/GenBank/DDBJ whole genome shotgun (WGS) entry which is preliminary data.</text>
</comment>
<evidence type="ECO:0000313" key="2">
    <source>
        <dbReference type="EMBL" id="CAG5185859.1"/>
    </source>
</evidence>
<dbReference type="AlphaFoldDB" id="A0A8J2NBF5"/>
<accession>A0A8J2NBF5</accession>
<dbReference type="OrthoDB" id="3691457at2759"/>
<evidence type="ECO:0000256" key="1">
    <source>
        <dbReference type="SAM" id="MobiDB-lite"/>
    </source>
</evidence>
<dbReference type="EMBL" id="CAJRGZ010000030">
    <property type="protein sequence ID" value="CAG5185859.1"/>
    <property type="molecule type" value="Genomic_DNA"/>
</dbReference>
<proteinExistence type="predicted"/>
<protein>
    <submittedName>
        <fullName evidence="2">Uncharacterized protein</fullName>
    </submittedName>
</protein>
<evidence type="ECO:0000313" key="3">
    <source>
        <dbReference type="Proteomes" id="UP000676310"/>
    </source>
</evidence>